<accession>A0A1F6PDL7</accession>
<protein>
    <submittedName>
        <fullName evidence="4">AmmeMemoRadiSam system protein B</fullName>
    </submittedName>
</protein>
<evidence type="ECO:0000313" key="4">
    <source>
        <dbReference type="EMBL" id="OGH94256.1"/>
    </source>
</evidence>
<dbReference type="InterPro" id="IPR052169">
    <property type="entry name" value="CW_Biosynth-Accessory"/>
</dbReference>
<comment type="similarity">
    <text evidence="1">Belongs to the CapA family.</text>
</comment>
<organism evidence="4 5">
    <name type="scientific">Candidatus Magasanikbacteria bacterium RIFOXYD2_FULL_41_14</name>
    <dbReference type="NCBI Taxonomy" id="1798709"/>
    <lineage>
        <taxon>Bacteria</taxon>
        <taxon>Candidatus Magasanikiibacteriota</taxon>
    </lineage>
</organism>
<sequence>MKIIMKMKQVIFFILIGLAGILIGLAGFWLGPAFEKGGGHSVQSVSARISDALEAPTGSFHSALPYDKDLFDALFKYSQPVSSLGVIPISAVLPHHLVAGSYEIGMLEAVAKKITPPVVVIISPNHFSTGHAQVITGLDAWQTPYGVLEIDNKIVKQLAADGASIDDTALKNEHGVGALVGIIKKIWPQTKLVPIITRAGREFNLMDDTASDLAKILPKNSLVLASVDFSHYLPEFLSNWHDELSINVLETGDYNRLERLEIDSQNSIRLLLKYNEIKNAQKFNLVFHTNSADIIKNPDLAETTSHVMGYFASGESASSLVSIQLFGDMMLDRNVAKKMGDEGLDYLFADLKGQENRFFYGQDLLVANLEGPFAPTRVYTSKEIAFQFDPALAPQLKRYNFSAFSLANNHTFDMGRANADFTKTILTQNKLGFFGSEYAVNEGDIWVAGGELGLPEPVAFVGLNFTEGGVTDSQIKQIVMAAKKLAENVIVMPHWGQEYDNISNTTERDRAHLMIDVGATVVMGGHPHVIQEMEIYKGAPIFFSLGNFIFDQYFSGETQEGLSVGLTLSAGHVKNIYTFPFYSVKSQDFLMTGARRDNFFEWFNDNSRLDGKKFESGKLILDN</sequence>
<dbReference type="CDD" id="cd07381">
    <property type="entry name" value="MPP_CapA"/>
    <property type="match status" value="1"/>
</dbReference>
<keyword evidence="2" id="KW-0472">Membrane</keyword>
<dbReference type="InterPro" id="IPR019079">
    <property type="entry name" value="Capsule_synth_CapA"/>
</dbReference>
<dbReference type="NCBIfam" id="TIGR04336">
    <property type="entry name" value="AmmeMemoSam_B"/>
    <property type="match status" value="1"/>
</dbReference>
<keyword evidence="2" id="KW-0812">Transmembrane</keyword>
<dbReference type="InterPro" id="IPR002737">
    <property type="entry name" value="MEMO1_fam"/>
</dbReference>
<dbReference type="Gene3D" id="3.60.21.10">
    <property type="match status" value="1"/>
</dbReference>
<evidence type="ECO:0000256" key="2">
    <source>
        <dbReference type="SAM" id="Phobius"/>
    </source>
</evidence>
<dbReference type="Pfam" id="PF09587">
    <property type="entry name" value="PGA_cap"/>
    <property type="match status" value="1"/>
</dbReference>
<feature type="domain" description="Capsule synthesis protein CapA" evidence="3">
    <location>
        <begin position="322"/>
        <end position="552"/>
    </location>
</feature>
<evidence type="ECO:0000256" key="1">
    <source>
        <dbReference type="ARBA" id="ARBA00005662"/>
    </source>
</evidence>
<dbReference type="Proteomes" id="UP000178254">
    <property type="component" value="Unassembled WGS sequence"/>
</dbReference>
<dbReference type="PANTHER" id="PTHR33393:SF13">
    <property type="entry name" value="PGA BIOSYNTHESIS PROTEIN CAPA"/>
    <property type="match status" value="1"/>
</dbReference>
<dbReference type="Pfam" id="PF01875">
    <property type="entry name" value="Memo"/>
    <property type="match status" value="1"/>
</dbReference>
<dbReference type="PANTHER" id="PTHR33393">
    <property type="entry name" value="POLYGLUTAMINE SYNTHESIS ACCESSORY PROTEIN RV0574C-RELATED"/>
    <property type="match status" value="1"/>
</dbReference>
<evidence type="ECO:0000313" key="5">
    <source>
        <dbReference type="Proteomes" id="UP000178254"/>
    </source>
</evidence>
<dbReference type="InterPro" id="IPR029052">
    <property type="entry name" value="Metallo-depent_PP-like"/>
</dbReference>
<feature type="transmembrane region" description="Helical" evidence="2">
    <location>
        <begin position="12"/>
        <end position="31"/>
    </location>
</feature>
<keyword evidence="2" id="KW-1133">Transmembrane helix</keyword>
<evidence type="ECO:0000259" key="3">
    <source>
        <dbReference type="SMART" id="SM00854"/>
    </source>
</evidence>
<dbReference type="EMBL" id="MFRE01000010">
    <property type="protein sequence ID" value="OGH94256.1"/>
    <property type="molecule type" value="Genomic_DNA"/>
</dbReference>
<dbReference type="SUPFAM" id="SSF56300">
    <property type="entry name" value="Metallo-dependent phosphatases"/>
    <property type="match status" value="1"/>
</dbReference>
<dbReference type="Gene3D" id="3.40.830.10">
    <property type="entry name" value="LigB-like"/>
    <property type="match status" value="1"/>
</dbReference>
<dbReference type="STRING" id="1798709.A2538_01670"/>
<name>A0A1F6PDL7_9BACT</name>
<comment type="caution">
    <text evidence="4">The sequence shown here is derived from an EMBL/GenBank/DDBJ whole genome shotgun (WGS) entry which is preliminary data.</text>
</comment>
<reference evidence="4 5" key="1">
    <citation type="journal article" date="2016" name="Nat. Commun.">
        <title>Thousands of microbial genomes shed light on interconnected biogeochemical processes in an aquifer system.</title>
        <authorList>
            <person name="Anantharaman K."/>
            <person name="Brown C.T."/>
            <person name="Hug L.A."/>
            <person name="Sharon I."/>
            <person name="Castelle C.J."/>
            <person name="Probst A.J."/>
            <person name="Thomas B.C."/>
            <person name="Singh A."/>
            <person name="Wilkins M.J."/>
            <person name="Karaoz U."/>
            <person name="Brodie E.L."/>
            <person name="Williams K.H."/>
            <person name="Hubbard S.S."/>
            <person name="Banfield J.F."/>
        </authorList>
    </citation>
    <scope>NUCLEOTIDE SEQUENCE [LARGE SCALE GENOMIC DNA]</scope>
</reference>
<gene>
    <name evidence="4" type="ORF">A2538_01670</name>
</gene>
<dbReference type="SMART" id="SM00854">
    <property type="entry name" value="PGA_cap"/>
    <property type="match status" value="1"/>
</dbReference>
<dbReference type="AlphaFoldDB" id="A0A1F6PDL7"/>
<proteinExistence type="inferred from homology"/>